<evidence type="ECO:0000313" key="3">
    <source>
        <dbReference type="Proteomes" id="UP000441585"/>
    </source>
</evidence>
<dbReference type="SUPFAM" id="SSF52540">
    <property type="entry name" value="P-loop containing nucleoside triphosphate hydrolases"/>
    <property type="match status" value="1"/>
</dbReference>
<dbReference type="Pfam" id="PF02399">
    <property type="entry name" value="Herpes_ori_bp"/>
    <property type="match status" value="1"/>
</dbReference>
<dbReference type="InterPro" id="IPR027417">
    <property type="entry name" value="P-loop_NTPase"/>
</dbReference>
<dbReference type="EMBL" id="WKKF01000001">
    <property type="protein sequence ID" value="MRX52355.1"/>
    <property type="molecule type" value="Genomic_DNA"/>
</dbReference>
<sequence length="421" mass="49685">MLYQRPTKTRINIIDSIMGSGKTSWAIQYMNEAPTYQKFIYITPFKTEVERVLSSVNREFKQPDGDSTGETKLEDIKRLIADGENIVSTHSLFKRVDSEVIDLLDMENYVLILDEVMDVIEQVKISRDDLKMLIQNKVIEVDKKGIVSWEQVDYQQGYFEKIRNLANSGNLMMYEDDASEPIAIYWTFPVETFKCFEEVFILTYMFNGQIQRAYFDLFGLNYNYKSVINTNEEYKLSSYIPYQDEIRSHLKKLINIYYPLPKDKKDMNKIGSKHSSFSVSDLKKKTMNTETKRVIRNCAYNFYRNKCKVSTEEVMWTTFKDFENKITPSGLKDHFVSVNARATNDYQHKSTCIYIANIYTNPVVKNFFSKHQVEVDMDLFALSELLQWLFRSRIRNEQSINVYIPSKRMRTLLEQYLDNEI</sequence>
<dbReference type="RefSeq" id="WP_154317772.1">
    <property type="nucleotide sequence ID" value="NZ_CAJGAA010000001.1"/>
</dbReference>
<protein>
    <recommendedName>
        <fullName evidence="1">Replication origin-binding protein domain-containing protein</fullName>
    </recommendedName>
</protein>
<accession>A0A6I2M2R6</accession>
<evidence type="ECO:0000313" key="2">
    <source>
        <dbReference type="EMBL" id="MRX52355.1"/>
    </source>
</evidence>
<dbReference type="GO" id="GO:0003688">
    <property type="term" value="F:DNA replication origin binding"/>
    <property type="evidence" value="ECO:0007669"/>
    <property type="project" value="InterPro"/>
</dbReference>
<proteinExistence type="predicted"/>
<dbReference type="GO" id="GO:0005524">
    <property type="term" value="F:ATP binding"/>
    <property type="evidence" value="ECO:0007669"/>
    <property type="project" value="InterPro"/>
</dbReference>
<dbReference type="GO" id="GO:0006260">
    <property type="term" value="P:DNA replication"/>
    <property type="evidence" value="ECO:0007669"/>
    <property type="project" value="InterPro"/>
</dbReference>
<gene>
    <name evidence="2" type="ORF">GJU41_00095</name>
</gene>
<dbReference type="InterPro" id="IPR003450">
    <property type="entry name" value="Replication_origin-bd"/>
</dbReference>
<dbReference type="Proteomes" id="UP000441585">
    <property type="component" value="Unassembled WGS sequence"/>
</dbReference>
<evidence type="ECO:0000259" key="1">
    <source>
        <dbReference type="Pfam" id="PF02399"/>
    </source>
</evidence>
<dbReference type="AlphaFoldDB" id="A0A6I2M2R6"/>
<name>A0A6I2M2R6_9BACI</name>
<keyword evidence="3" id="KW-1185">Reference proteome</keyword>
<comment type="caution">
    <text evidence="2">The sequence shown here is derived from an EMBL/GenBank/DDBJ whole genome shotgun (WGS) entry which is preliminary data.</text>
</comment>
<organism evidence="2 3">
    <name type="scientific">Metabacillus idriensis</name>
    <dbReference type="NCBI Taxonomy" id="324768"/>
    <lineage>
        <taxon>Bacteria</taxon>
        <taxon>Bacillati</taxon>
        <taxon>Bacillota</taxon>
        <taxon>Bacilli</taxon>
        <taxon>Bacillales</taxon>
        <taxon>Bacillaceae</taxon>
        <taxon>Metabacillus</taxon>
    </lineage>
</organism>
<feature type="domain" description="Replication origin-binding protein" evidence="1">
    <location>
        <begin position="6"/>
        <end position="123"/>
    </location>
</feature>
<reference evidence="2 3" key="1">
    <citation type="submission" date="2019-11" db="EMBL/GenBank/DDBJ databases">
        <title>Bacillus idriensis genome.</title>
        <authorList>
            <person name="Konopka E.N."/>
            <person name="Newman J.D."/>
        </authorList>
    </citation>
    <scope>NUCLEOTIDE SEQUENCE [LARGE SCALE GENOMIC DNA]</scope>
    <source>
        <strain evidence="2 3">DSM 19097</strain>
    </source>
</reference>